<evidence type="ECO:0000313" key="3">
    <source>
        <dbReference type="Proteomes" id="UP000324705"/>
    </source>
</evidence>
<proteinExistence type="predicted"/>
<keyword evidence="3" id="KW-1185">Reference proteome</keyword>
<dbReference type="AlphaFoldDB" id="A0A9R0VGT3"/>
<gene>
    <name evidence="2" type="ORF">TRITD_3Av1G007500</name>
</gene>
<dbReference type="Gramene" id="TRITD3Av1G007500.1">
    <property type="protein sequence ID" value="TRITD3Av1G007500.1"/>
    <property type="gene ID" value="TRITD3Av1G007500"/>
</dbReference>
<evidence type="ECO:0000313" key="2">
    <source>
        <dbReference type="EMBL" id="VAH55901.1"/>
    </source>
</evidence>
<accession>A0A9R0VGT3</accession>
<organism evidence="2 3">
    <name type="scientific">Triticum turgidum subsp. durum</name>
    <name type="common">Durum wheat</name>
    <name type="synonym">Triticum durum</name>
    <dbReference type="NCBI Taxonomy" id="4567"/>
    <lineage>
        <taxon>Eukaryota</taxon>
        <taxon>Viridiplantae</taxon>
        <taxon>Streptophyta</taxon>
        <taxon>Embryophyta</taxon>
        <taxon>Tracheophyta</taxon>
        <taxon>Spermatophyta</taxon>
        <taxon>Magnoliopsida</taxon>
        <taxon>Liliopsida</taxon>
        <taxon>Poales</taxon>
        <taxon>Poaceae</taxon>
        <taxon>BOP clade</taxon>
        <taxon>Pooideae</taxon>
        <taxon>Triticodae</taxon>
        <taxon>Triticeae</taxon>
        <taxon>Triticinae</taxon>
        <taxon>Triticum</taxon>
    </lineage>
</organism>
<name>A0A9R0VGT3_TRITD</name>
<feature type="compositionally biased region" description="Basic and acidic residues" evidence="1">
    <location>
        <begin position="289"/>
        <end position="302"/>
    </location>
</feature>
<dbReference type="PANTHER" id="PTHR34835:SF82">
    <property type="entry name" value="OS01G0826651 PROTEIN"/>
    <property type="match status" value="1"/>
</dbReference>
<reference evidence="2 3" key="1">
    <citation type="submission" date="2017-09" db="EMBL/GenBank/DDBJ databases">
        <authorList>
            <consortium name="International Durum Wheat Genome Sequencing Consortium (IDWGSC)"/>
            <person name="Milanesi L."/>
        </authorList>
    </citation>
    <scope>NUCLEOTIDE SEQUENCE [LARGE SCALE GENOMIC DNA]</scope>
    <source>
        <strain evidence="3">cv. Svevo</strain>
    </source>
</reference>
<feature type="region of interest" description="Disordered" evidence="1">
    <location>
        <begin position="245"/>
        <end position="302"/>
    </location>
</feature>
<evidence type="ECO:0000256" key="1">
    <source>
        <dbReference type="SAM" id="MobiDB-lite"/>
    </source>
</evidence>
<dbReference type="PANTHER" id="PTHR34835">
    <property type="entry name" value="OS07G0283600 PROTEIN-RELATED"/>
    <property type="match status" value="1"/>
</dbReference>
<protein>
    <submittedName>
        <fullName evidence="2">Uncharacterized protein</fullName>
    </submittedName>
</protein>
<dbReference type="Proteomes" id="UP000324705">
    <property type="component" value="Chromosome 3A"/>
</dbReference>
<dbReference type="EMBL" id="LT934115">
    <property type="protein sequence ID" value="VAH55901.1"/>
    <property type="molecule type" value="Genomic_DNA"/>
</dbReference>
<sequence>MVATEMCAMTEEEPFCIAFMMAILAIYLAPNTSVAVNRSFLGAAQQLDKLKRMDWCNLVADCLIKGTREYKESDALFVHVKGCVHILSVIFIDLVKHAAFEVPNGFPRLSVLTTEHNKWVASHPFGSLQVHRLEDSVYAPVLNNMGHGNIVEGGKCADSETNTDAQADQFAITDTDENNKHPVSAELGNARTTHNMASSIIVEPVVLHSTSARSSGKILACINVTFTVAAPDSLTEESIIFPTSDYRRGAGSSRSGCGKEQGFAVNDGEGQSERQESEGGAAQQWPSEASRRSYHKDGHEFA</sequence>